<dbReference type="RefSeq" id="WP_089372073.1">
    <property type="nucleotide sequence ID" value="NZ_BMEP01000007.1"/>
</dbReference>
<organism evidence="4 5">
    <name type="scientific">Dokdonia pacifica</name>
    <dbReference type="NCBI Taxonomy" id="1627892"/>
    <lineage>
        <taxon>Bacteria</taxon>
        <taxon>Pseudomonadati</taxon>
        <taxon>Bacteroidota</taxon>
        <taxon>Flavobacteriia</taxon>
        <taxon>Flavobacteriales</taxon>
        <taxon>Flavobacteriaceae</taxon>
        <taxon>Dokdonia</taxon>
    </lineage>
</organism>
<evidence type="ECO:0000256" key="1">
    <source>
        <dbReference type="SAM" id="Phobius"/>
    </source>
</evidence>
<evidence type="ECO:0000256" key="2">
    <source>
        <dbReference type="SAM" id="SignalP"/>
    </source>
</evidence>
<keyword evidence="1" id="KW-0812">Transmembrane</keyword>
<dbReference type="AlphaFoldDB" id="A0A239A9Q1"/>
<keyword evidence="1" id="KW-1133">Transmembrane helix</keyword>
<dbReference type="Pfam" id="PF13181">
    <property type="entry name" value="TPR_8"/>
    <property type="match status" value="1"/>
</dbReference>
<feature type="domain" description="CHAT" evidence="3">
    <location>
        <begin position="583"/>
        <end position="836"/>
    </location>
</feature>
<feature type="signal peptide" evidence="2">
    <location>
        <begin position="1"/>
        <end position="20"/>
    </location>
</feature>
<keyword evidence="1" id="KW-0472">Membrane</keyword>
<proteinExistence type="predicted"/>
<dbReference type="Proteomes" id="UP000198379">
    <property type="component" value="Unassembled WGS sequence"/>
</dbReference>
<reference evidence="4 5" key="1">
    <citation type="submission" date="2017-06" db="EMBL/GenBank/DDBJ databases">
        <authorList>
            <person name="Kim H.J."/>
            <person name="Triplett B.A."/>
        </authorList>
    </citation>
    <scope>NUCLEOTIDE SEQUENCE [LARGE SCALE GENOMIC DNA]</scope>
    <source>
        <strain evidence="4 5">DSM 25597</strain>
    </source>
</reference>
<feature type="transmembrane region" description="Helical" evidence="1">
    <location>
        <begin position="848"/>
        <end position="865"/>
    </location>
</feature>
<evidence type="ECO:0000313" key="4">
    <source>
        <dbReference type="EMBL" id="SNR92386.1"/>
    </source>
</evidence>
<dbReference type="InterPro" id="IPR019734">
    <property type="entry name" value="TPR_rpt"/>
</dbReference>
<dbReference type="Pfam" id="PF12770">
    <property type="entry name" value="CHAT"/>
    <property type="match status" value="1"/>
</dbReference>
<dbReference type="EMBL" id="FZNY01000004">
    <property type="protein sequence ID" value="SNR92386.1"/>
    <property type="molecule type" value="Genomic_DNA"/>
</dbReference>
<keyword evidence="2" id="KW-0732">Signal</keyword>
<dbReference type="SMART" id="SM00028">
    <property type="entry name" value="TPR"/>
    <property type="match status" value="4"/>
</dbReference>
<protein>
    <submittedName>
        <fullName evidence="4">Tetratricopeptide repeat-containing protein</fullName>
    </submittedName>
</protein>
<keyword evidence="5" id="KW-1185">Reference proteome</keyword>
<dbReference type="InterPro" id="IPR011990">
    <property type="entry name" value="TPR-like_helical_dom_sf"/>
</dbReference>
<accession>A0A239A9Q1</accession>
<dbReference type="SUPFAM" id="SSF48452">
    <property type="entry name" value="TPR-like"/>
    <property type="match status" value="1"/>
</dbReference>
<evidence type="ECO:0000313" key="5">
    <source>
        <dbReference type="Proteomes" id="UP000198379"/>
    </source>
</evidence>
<feature type="chain" id="PRO_5013235153" evidence="2">
    <location>
        <begin position="21"/>
        <end position="871"/>
    </location>
</feature>
<gene>
    <name evidence="4" type="ORF">SAMN06265376_104266</name>
</gene>
<dbReference type="InterPro" id="IPR024983">
    <property type="entry name" value="CHAT_dom"/>
</dbReference>
<dbReference type="Gene3D" id="1.25.40.10">
    <property type="entry name" value="Tetratricopeptide repeat domain"/>
    <property type="match status" value="2"/>
</dbReference>
<dbReference type="PANTHER" id="PTHR10098">
    <property type="entry name" value="RAPSYN-RELATED"/>
    <property type="match status" value="1"/>
</dbReference>
<dbReference type="OrthoDB" id="9771112at2"/>
<dbReference type="Pfam" id="PF14559">
    <property type="entry name" value="TPR_19"/>
    <property type="match status" value="1"/>
</dbReference>
<sequence length="871" mass="98902">MFRKVFFAIFLLLFLGSLQAQEASFYKVLDQFLEAPNQDNFKQLITSSDSLQTPNAKSHLAKVVVDCNIAYYQEQQGALHKAIARYENAIDRYSQYQLEGYDIVTYAMIPLGNLYTKTNAYTEAENLIKGYITLSRNRTFEIHDHRESKAVKQKHQQNLLAGLINLSVPLQNQGKYTQAITILEEAYTLAPENKDIPMNLATNYLSIGEHQKAESLAQRILKKDPYQINAYKLLSQIALQKGNTTQAIQLLETAIKIQTKLPNQTLRDITKSRLALAQACIIQQDYEAAITQLEYIYRTWYPNHPSGKIPDKTNLIAENTLMDALDLHAEIYTQKGQKEKALEAYESAAEVSDLLNSPQLSQQSRLILEASDKKRSEKRLILLYDLYQDQKDVAFLEKALQISDRSKASLVSEAMNDKAKLTQYAQDSLVIEYEQRNQKLAQLEVQLFQKRQATAIESLEELQSIYSSELLLQKNTRKAISEKYPDLKPSKTTFTLQDIQTKATQSQQTIISYFFGLQTVYQFVISPDKISFHQIAEDRKARDQLFNSCVAYNRYFENASAILNDPSGFSTQSFKVFKALQITPSTQMVIIPDGILAFVPFNTLLTSSSTQRTFSEMPFLLKETQTTFQRSYKEYLKPNLGLQDATTVLGVFPVFENTPLTLDHSKKEANAIQETFNTELLMSNKASVNNTFTKASQHTILHFSTHASGGSFIEPASIAFIDRSLYLNELYSKKLNPDLVVLSACETGIGRIASGEGPLSLARGFQYAGAKSVLFSLWKVNDQSTADLISRYYKSLKKTASRSSSLQEAQRTYLQDKNMSNIKKSPYYWGAFVYYGPTDIPSQQNHTLWWWILGIFGVLLSIVLIRKYGKS</sequence>
<evidence type="ECO:0000259" key="3">
    <source>
        <dbReference type="Pfam" id="PF12770"/>
    </source>
</evidence>
<name>A0A239A9Q1_9FLAO</name>